<reference evidence="1" key="1">
    <citation type="submission" date="2021-01" db="EMBL/GenBank/DDBJ databases">
        <authorList>
            <consortium name="Genoscope - CEA"/>
            <person name="William W."/>
        </authorList>
    </citation>
    <scope>NUCLEOTIDE SEQUENCE</scope>
</reference>
<evidence type="ECO:0000313" key="1">
    <source>
        <dbReference type="EMBL" id="CAD8157731.1"/>
    </source>
</evidence>
<evidence type="ECO:0000313" key="2">
    <source>
        <dbReference type="Proteomes" id="UP000689195"/>
    </source>
</evidence>
<dbReference type="EMBL" id="CAJJDO010000030">
    <property type="protein sequence ID" value="CAD8157731.1"/>
    <property type="molecule type" value="Genomic_DNA"/>
</dbReference>
<dbReference type="Proteomes" id="UP000689195">
    <property type="component" value="Unassembled WGS sequence"/>
</dbReference>
<keyword evidence="2" id="KW-1185">Reference proteome</keyword>
<sequence>MEEHAQRFQNIIIKEKIRNIKMKKKLSQVLQNKKWTVVFKLMFKNYQKRNIDEINFVFSKQISQNCQYNHFFQLHINLFIMKNPQYQLFYINIQQIKNKKNILLRKQQKPFNSKLSKFKPIQLVVGKNPIPELDPILNQTNEIHIQKNNDMKFYQLSKMFYPSFHKITAVDTFMN</sequence>
<proteinExistence type="predicted"/>
<protein>
    <submittedName>
        <fullName evidence="1">Uncharacterized protein</fullName>
    </submittedName>
</protein>
<comment type="caution">
    <text evidence="1">The sequence shown here is derived from an EMBL/GenBank/DDBJ whole genome shotgun (WGS) entry which is preliminary data.</text>
</comment>
<accession>A0A8S1TV43</accession>
<gene>
    <name evidence="1" type="ORF">PPENT_87.1.T0300316</name>
</gene>
<dbReference type="OrthoDB" id="10618474at2759"/>
<name>A0A8S1TV43_9CILI</name>
<dbReference type="AlphaFoldDB" id="A0A8S1TV43"/>
<organism evidence="1 2">
    <name type="scientific">Paramecium pentaurelia</name>
    <dbReference type="NCBI Taxonomy" id="43138"/>
    <lineage>
        <taxon>Eukaryota</taxon>
        <taxon>Sar</taxon>
        <taxon>Alveolata</taxon>
        <taxon>Ciliophora</taxon>
        <taxon>Intramacronucleata</taxon>
        <taxon>Oligohymenophorea</taxon>
        <taxon>Peniculida</taxon>
        <taxon>Parameciidae</taxon>
        <taxon>Paramecium</taxon>
    </lineage>
</organism>